<dbReference type="InterPro" id="IPR021328">
    <property type="entry name" value="CotB-like"/>
</dbReference>
<evidence type="ECO:0000313" key="2">
    <source>
        <dbReference type="Proteomes" id="UP001145094"/>
    </source>
</evidence>
<dbReference type="AlphaFoldDB" id="A0A9W6CGB9"/>
<reference evidence="1" key="2">
    <citation type="submission" date="2022-11" db="EMBL/GenBank/DDBJ databases">
        <title>Draft genome sequence of Sellimonas catena strain 18CBH55.</title>
        <authorList>
            <person name="Hisatomi A."/>
            <person name="Ohkuma M."/>
            <person name="Sakamoto M."/>
        </authorList>
    </citation>
    <scope>NUCLEOTIDE SEQUENCE</scope>
    <source>
        <strain evidence="1">18CBH55</strain>
    </source>
</reference>
<evidence type="ECO:0000313" key="1">
    <source>
        <dbReference type="EMBL" id="GLG90747.1"/>
    </source>
</evidence>
<dbReference type="RefSeq" id="WP_330680252.1">
    <property type="nucleotide sequence ID" value="NZ_BSCH01000013.1"/>
</dbReference>
<reference evidence="1" key="1">
    <citation type="submission" date="2022-11" db="EMBL/GenBank/DDBJ databases">
        <title>Draft genome sequence of Sellimonas catena strain 18CBH55.</title>
        <authorList>
            <person name="Atsushi H."/>
            <person name="Moriya O."/>
            <person name="Mitsuo S."/>
        </authorList>
    </citation>
    <scope>NUCLEOTIDE SEQUENCE</scope>
    <source>
        <strain evidence="1">18CBH55</strain>
    </source>
</reference>
<dbReference type="Pfam" id="PF11155">
    <property type="entry name" value="DUF2935"/>
    <property type="match status" value="1"/>
</dbReference>
<dbReference type="Gene3D" id="1.20.1260.120">
    <property type="entry name" value="Protein of unknown function DUF2935"/>
    <property type="match status" value="1"/>
</dbReference>
<name>A0A9W6CGB9_9FIRM</name>
<dbReference type="EMBL" id="BSCH01000013">
    <property type="protein sequence ID" value="GLG90747.1"/>
    <property type="molecule type" value="Genomic_DNA"/>
</dbReference>
<organism evidence="1 2">
    <name type="scientific">Sellimonas catena</name>
    <dbReference type="NCBI Taxonomy" id="2994035"/>
    <lineage>
        <taxon>Bacteria</taxon>
        <taxon>Bacillati</taxon>
        <taxon>Bacillota</taxon>
        <taxon>Clostridia</taxon>
        <taxon>Lachnospirales</taxon>
        <taxon>Lachnospiraceae</taxon>
        <taxon>Sellimonas</taxon>
    </lineage>
</organism>
<comment type="caution">
    <text evidence="1">The sequence shown here is derived from an EMBL/GenBank/DDBJ whole genome shotgun (WGS) entry which is preliminary data.</text>
</comment>
<sequence>MENYVRASLETHLFFGRIMKEHSLFLQAGFPAGETGYRSKASWYRDEFEKVL</sequence>
<reference evidence="1" key="3">
    <citation type="journal article" date="2023" name="Int. J. Syst. Evol. Microbiol.">
        <title>Sellimonas catena sp. nov., isolated from human faeces.</title>
        <authorList>
            <person name="Hisatomi A."/>
            <person name="Ohkuma M."/>
            <person name="Sakamoto M."/>
        </authorList>
    </citation>
    <scope>NUCLEOTIDE SEQUENCE</scope>
    <source>
        <strain evidence="1">18CBH55</strain>
    </source>
</reference>
<protein>
    <submittedName>
        <fullName evidence="1">Uncharacterized protein</fullName>
    </submittedName>
</protein>
<gene>
    <name evidence="1" type="ORF">Selli2_21740</name>
</gene>
<dbReference type="Proteomes" id="UP001145094">
    <property type="component" value="Unassembled WGS sequence"/>
</dbReference>
<proteinExistence type="predicted"/>
<dbReference type="SUPFAM" id="SSF158430">
    <property type="entry name" value="Bacillus cereus metalloprotein-like"/>
    <property type="match status" value="1"/>
</dbReference>
<accession>A0A9W6CGB9</accession>